<dbReference type="PANTHER" id="PTHR43301">
    <property type="entry name" value="ARABINAN ENDO-1,5-ALPHA-L-ARABINOSIDASE"/>
    <property type="match status" value="1"/>
</dbReference>
<dbReference type="InterPro" id="IPR006710">
    <property type="entry name" value="Glyco_hydro_43"/>
</dbReference>
<evidence type="ECO:0000256" key="3">
    <source>
        <dbReference type="ARBA" id="ARBA00022801"/>
    </source>
</evidence>
<dbReference type="PANTHER" id="PTHR43301:SF3">
    <property type="entry name" value="ARABINAN ENDO-1,5-ALPHA-L-ARABINOSIDASE A-RELATED"/>
    <property type="match status" value="1"/>
</dbReference>
<comment type="similarity">
    <text evidence="2 5">Belongs to the glycosyl hydrolase 43 family.</text>
</comment>
<sequence precursor="true">MLGHSINLLKLGFLGLCLGMTCCFAATAAAENSGKVADKPLYRDPVFDGAADPSLVYNPEAGKWWMFYTNRRATAAGLRGVEWVHGTAIGIAESADGGASWSYVGTAEIDVPPETASDAPTYWAPEVTRVGDGKWRMYLTVVPGVFADWSHPRRIVELRSDDLLHWSDAKPLPLANDKVIDATVLQTPGGEWRMWYNNERDGKSIWQASSDDLTEWVDRGKAIGQRGEGPKVFRWRGHYWLVMDLWRGIGVFRSVDADQWEQQPEPLLAEPGTGEDDQVIGQHPDVVVSGDRAFLFYFTHPGRRGPDARKDTSEQRRSSIQVVELFEEEGWLSCDRDAPTQVRLLPQ</sequence>
<dbReference type="Gene3D" id="2.115.10.20">
    <property type="entry name" value="Glycosyl hydrolase domain, family 43"/>
    <property type="match status" value="1"/>
</dbReference>
<protein>
    <submittedName>
        <fullName evidence="7">Glycosyl hydrolases family 43</fullName>
    </submittedName>
</protein>
<gene>
    <name evidence="7" type="ORF">Pla123a_25990</name>
</gene>
<comment type="caution">
    <text evidence="7">The sequence shown here is derived from an EMBL/GenBank/DDBJ whole genome shotgun (WGS) entry which is preliminary data.</text>
</comment>
<evidence type="ECO:0000256" key="1">
    <source>
        <dbReference type="ARBA" id="ARBA00004834"/>
    </source>
</evidence>
<dbReference type="AlphaFoldDB" id="A0A5C5YLY0"/>
<feature type="chain" id="PRO_5022974184" evidence="6">
    <location>
        <begin position="26"/>
        <end position="347"/>
    </location>
</feature>
<reference evidence="7 8" key="1">
    <citation type="submission" date="2019-02" db="EMBL/GenBank/DDBJ databases">
        <title>Deep-cultivation of Planctomycetes and their phenomic and genomic characterization uncovers novel biology.</title>
        <authorList>
            <person name="Wiegand S."/>
            <person name="Jogler M."/>
            <person name="Boedeker C."/>
            <person name="Pinto D."/>
            <person name="Vollmers J."/>
            <person name="Rivas-Marin E."/>
            <person name="Kohn T."/>
            <person name="Peeters S.H."/>
            <person name="Heuer A."/>
            <person name="Rast P."/>
            <person name="Oberbeckmann S."/>
            <person name="Bunk B."/>
            <person name="Jeske O."/>
            <person name="Meyerdierks A."/>
            <person name="Storesund J.E."/>
            <person name="Kallscheuer N."/>
            <person name="Luecker S."/>
            <person name="Lage O.M."/>
            <person name="Pohl T."/>
            <person name="Merkel B.J."/>
            <person name="Hornburger P."/>
            <person name="Mueller R.-W."/>
            <person name="Bruemmer F."/>
            <person name="Labrenz M."/>
            <person name="Spormann A.M."/>
            <person name="Op Den Camp H."/>
            <person name="Overmann J."/>
            <person name="Amann R."/>
            <person name="Jetten M.S.M."/>
            <person name="Mascher T."/>
            <person name="Medema M.H."/>
            <person name="Devos D.P."/>
            <person name="Kaster A.-K."/>
            <person name="Ovreas L."/>
            <person name="Rohde M."/>
            <person name="Galperin M.Y."/>
            <person name="Jogler C."/>
        </authorList>
    </citation>
    <scope>NUCLEOTIDE SEQUENCE [LARGE SCALE GENOMIC DNA]</scope>
    <source>
        <strain evidence="7 8">Pla123a</strain>
    </source>
</reference>
<dbReference type="GO" id="GO:0004553">
    <property type="term" value="F:hydrolase activity, hydrolyzing O-glycosyl compounds"/>
    <property type="evidence" value="ECO:0007669"/>
    <property type="project" value="InterPro"/>
</dbReference>
<keyword evidence="8" id="KW-1185">Reference proteome</keyword>
<evidence type="ECO:0000256" key="5">
    <source>
        <dbReference type="RuleBase" id="RU361187"/>
    </source>
</evidence>
<keyword evidence="3 5" id="KW-0378">Hydrolase</keyword>
<organism evidence="7 8">
    <name type="scientific">Posidoniimonas polymericola</name>
    <dbReference type="NCBI Taxonomy" id="2528002"/>
    <lineage>
        <taxon>Bacteria</taxon>
        <taxon>Pseudomonadati</taxon>
        <taxon>Planctomycetota</taxon>
        <taxon>Planctomycetia</taxon>
        <taxon>Pirellulales</taxon>
        <taxon>Lacipirellulaceae</taxon>
        <taxon>Posidoniimonas</taxon>
    </lineage>
</organism>
<keyword evidence="6" id="KW-0732">Signal</keyword>
<dbReference type="CDD" id="cd08984">
    <property type="entry name" value="GH43-like"/>
    <property type="match status" value="1"/>
</dbReference>
<comment type="pathway">
    <text evidence="1">Glycan metabolism; L-arabinan degradation.</text>
</comment>
<dbReference type="InterPro" id="IPR023296">
    <property type="entry name" value="Glyco_hydro_beta-prop_sf"/>
</dbReference>
<name>A0A5C5YLY0_9BACT</name>
<evidence type="ECO:0000256" key="4">
    <source>
        <dbReference type="ARBA" id="ARBA00023295"/>
    </source>
</evidence>
<evidence type="ECO:0000256" key="6">
    <source>
        <dbReference type="SAM" id="SignalP"/>
    </source>
</evidence>
<accession>A0A5C5YLY0</accession>
<dbReference type="Proteomes" id="UP000318478">
    <property type="component" value="Unassembled WGS sequence"/>
</dbReference>
<proteinExistence type="inferred from homology"/>
<keyword evidence="4 5" id="KW-0326">Glycosidase</keyword>
<evidence type="ECO:0000256" key="2">
    <source>
        <dbReference type="ARBA" id="ARBA00009865"/>
    </source>
</evidence>
<dbReference type="SUPFAM" id="SSF75005">
    <property type="entry name" value="Arabinanase/levansucrase/invertase"/>
    <property type="match status" value="1"/>
</dbReference>
<dbReference type="EMBL" id="SJPO01000006">
    <property type="protein sequence ID" value="TWT75817.1"/>
    <property type="molecule type" value="Genomic_DNA"/>
</dbReference>
<dbReference type="Pfam" id="PF04616">
    <property type="entry name" value="Glyco_hydro_43"/>
    <property type="match status" value="1"/>
</dbReference>
<dbReference type="GO" id="GO:0005975">
    <property type="term" value="P:carbohydrate metabolic process"/>
    <property type="evidence" value="ECO:0007669"/>
    <property type="project" value="InterPro"/>
</dbReference>
<evidence type="ECO:0000313" key="7">
    <source>
        <dbReference type="EMBL" id="TWT75817.1"/>
    </source>
</evidence>
<feature type="signal peptide" evidence="6">
    <location>
        <begin position="1"/>
        <end position="25"/>
    </location>
</feature>
<dbReference type="InterPro" id="IPR050727">
    <property type="entry name" value="GH43_arabinanases"/>
</dbReference>
<evidence type="ECO:0000313" key="8">
    <source>
        <dbReference type="Proteomes" id="UP000318478"/>
    </source>
</evidence>
<dbReference type="RefSeq" id="WP_197527926.1">
    <property type="nucleotide sequence ID" value="NZ_SJPO01000006.1"/>
</dbReference>